<protein>
    <recommendedName>
        <fullName evidence="16">Branched-chain-amino-acid aminotransferase</fullName>
        <ecNumber evidence="16">2.6.1.42</ecNumber>
    </recommendedName>
</protein>
<evidence type="ECO:0000256" key="6">
    <source>
        <dbReference type="ARBA" id="ARBA00022576"/>
    </source>
</evidence>
<comment type="pathway">
    <text evidence="3 17">Amino-acid biosynthesis; L-valine biosynthesis; L-valine from pyruvate: step 4/4.</text>
</comment>
<dbReference type="InterPro" id="IPR036038">
    <property type="entry name" value="Aminotransferase-like"/>
</dbReference>
<dbReference type="InterPro" id="IPR005786">
    <property type="entry name" value="B_amino_transII"/>
</dbReference>
<keyword evidence="9 15" id="KW-0663">Pyridoxal phosphate</keyword>
<dbReference type="EMBL" id="BAAADS010000001">
    <property type="protein sequence ID" value="GAA0590629.1"/>
    <property type="molecule type" value="Genomic_DNA"/>
</dbReference>
<evidence type="ECO:0000256" key="2">
    <source>
        <dbReference type="ARBA" id="ARBA00004824"/>
    </source>
</evidence>
<dbReference type="Gene3D" id="3.20.10.10">
    <property type="entry name" value="D-amino Acid Aminotransferase, subunit A, domain 2"/>
    <property type="match status" value="1"/>
</dbReference>
<evidence type="ECO:0000256" key="1">
    <source>
        <dbReference type="ARBA" id="ARBA00001933"/>
    </source>
</evidence>
<dbReference type="Gene3D" id="3.30.470.10">
    <property type="match status" value="1"/>
</dbReference>
<dbReference type="RefSeq" id="WP_343809680.1">
    <property type="nucleotide sequence ID" value="NZ_BAAADS010000001.1"/>
</dbReference>
<evidence type="ECO:0000256" key="9">
    <source>
        <dbReference type="ARBA" id="ARBA00022898"/>
    </source>
</evidence>
<evidence type="ECO:0000256" key="11">
    <source>
        <dbReference type="ARBA" id="ARBA00048212"/>
    </source>
</evidence>
<dbReference type="InterPro" id="IPR043131">
    <property type="entry name" value="BCAT-like_N"/>
</dbReference>
<dbReference type="Pfam" id="PF01063">
    <property type="entry name" value="Aminotran_4"/>
    <property type="match status" value="1"/>
</dbReference>
<evidence type="ECO:0000256" key="15">
    <source>
        <dbReference type="RuleBase" id="RU004516"/>
    </source>
</evidence>
<evidence type="ECO:0000256" key="17">
    <source>
        <dbReference type="RuleBase" id="RU004519"/>
    </source>
</evidence>
<comment type="catalytic activity">
    <reaction evidence="12 16">
        <text>L-isoleucine + 2-oxoglutarate = (S)-3-methyl-2-oxopentanoate + L-glutamate</text>
        <dbReference type="Rhea" id="RHEA:24801"/>
        <dbReference type="ChEBI" id="CHEBI:16810"/>
        <dbReference type="ChEBI" id="CHEBI:29985"/>
        <dbReference type="ChEBI" id="CHEBI:35146"/>
        <dbReference type="ChEBI" id="CHEBI:58045"/>
        <dbReference type="EC" id="2.6.1.42"/>
    </reaction>
</comment>
<organism evidence="18 19">
    <name type="scientific">Virgibacillus siamensis</name>
    <dbReference type="NCBI Taxonomy" id="480071"/>
    <lineage>
        <taxon>Bacteria</taxon>
        <taxon>Bacillati</taxon>
        <taxon>Bacillota</taxon>
        <taxon>Bacilli</taxon>
        <taxon>Bacillales</taxon>
        <taxon>Bacillaceae</taxon>
        <taxon>Virgibacillus</taxon>
    </lineage>
</organism>
<proteinExistence type="inferred from homology"/>
<dbReference type="SUPFAM" id="SSF56752">
    <property type="entry name" value="D-aminoacid aminotransferase-like PLP-dependent enzymes"/>
    <property type="match status" value="1"/>
</dbReference>
<dbReference type="GO" id="GO:0008483">
    <property type="term" value="F:transaminase activity"/>
    <property type="evidence" value="ECO:0007669"/>
    <property type="project" value="UniProtKB-KW"/>
</dbReference>
<comment type="cofactor">
    <cofactor evidence="1 15">
        <name>pyridoxal 5'-phosphate</name>
        <dbReference type="ChEBI" id="CHEBI:597326"/>
    </cofactor>
</comment>
<keyword evidence="7 16" id="KW-0028">Amino-acid biosynthesis</keyword>
<dbReference type="NCBIfam" id="NF009897">
    <property type="entry name" value="PRK13357.1"/>
    <property type="match status" value="1"/>
</dbReference>
<reference evidence="19" key="1">
    <citation type="journal article" date="2019" name="Int. J. Syst. Evol. Microbiol.">
        <title>The Global Catalogue of Microorganisms (GCM) 10K type strain sequencing project: providing services to taxonomists for standard genome sequencing and annotation.</title>
        <authorList>
            <consortium name="The Broad Institute Genomics Platform"/>
            <consortium name="The Broad Institute Genome Sequencing Center for Infectious Disease"/>
            <person name="Wu L."/>
            <person name="Ma J."/>
        </authorList>
    </citation>
    <scope>NUCLEOTIDE SEQUENCE [LARGE SCALE GENOMIC DNA]</scope>
    <source>
        <strain evidence="19">JCM 15395</strain>
    </source>
</reference>
<gene>
    <name evidence="18" type="ORF">GCM10009001_03260</name>
</gene>
<keyword evidence="10 16" id="KW-0100">Branched-chain amino acid biosynthesis</keyword>
<evidence type="ECO:0000256" key="8">
    <source>
        <dbReference type="ARBA" id="ARBA00022679"/>
    </source>
</evidence>
<comment type="pathway">
    <text evidence="2 17">Amino-acid biosynthesis; L-isoleucine biosynthesis; L-isoleucine from 2-oxobutanoate: step 4/4.</text>
</comment>
<accession>A0ABP3QNW3</accession>
<keyword evidence="8 16" id="KW-0808">Transferase</keyword>
<dbReference type="PROSITE" id="PS00770">
    <property type="entry name" value="AA_TRANSFER_CLASS_4"/>
    <property type="match status" value="1"/>
</dbReference>
<dbReference type="InterPro" id="IPR043132">
    <property type="entry name" value="BCAT-like_C"/>
</dbReference>
<evidence type="ECO:0000256" key="16">
    <source>
        <dbReference type="RuleBase" id="RU004517"/>
    </source>
</evidence>
<evidence type="ECO:0000313" key="18">
    <source>
        <dbReference type="EMBL" id="GAA0590629.1"/>
    </source>
</evidence>
<dbReference type="InterPro" id="IPR018300">
    <property type="entry name" value="Aminotrans_IV_CS"/>
</dbReference>
<dbReference type="Proteomes" id="UP001500866">
    <property type="component" value="Unassembled WGS sequence"/>
</dbReference>
<evidence type="ECO:0000256" key="4">
    <source>
        <dbReference type="ARBA" id="ARBA00005072"/>
    </source>
</evidence>
<evidence type="ECO:0000256" key="10">
    <source>
        <dbReference type="ARBA" id="ARBA00023304"/>
    </source>
</evidence>
<comment type="catalytic activity">
    <reaction evidence="11 16">
        <text>L-valine + 2-oxoglutarate = 3-methyl-2-oxobutanoate + L-glutamate</text>
        <dbReference type="Rhea" id="RHEA:24813"/>
        <dbReference type="ChEBI" id="CHEBI:11851"/>
        <dbReference type="ChEBI" id="CHEBI:16810"/>
        <dbReference type="ChEBI" id="CHEBI:29985"/>
        <dbReference type="ChEBI" id="CHEBI:57762"/>
        <dbReference type="EC" id="2.6.1.42"/>
    </reaction>
</comment>
<dbReference type="EC" id="2.6.1.42" evidence="16"/>
<evidence type="ECO:0000256" key="14">
    <source>
        <dbReference type="RuleBase" id="RU004106"/>
    </source>
</evidence>
<dbReference type="PANTHER" id="PTHR11825:SF44">
    <property type="entry name" value="BRANCHED-CHAIN-AMINO-ACID AMINOTRANSFERASE"/>
    <property type="match status" value="1"/>
</dbReference>
<name>A0ABP3QNW3_9BACI</name>
<evidence type="ECO:0000256" key="5">
    <source>
        <dbReference type="ARBA" id="ARBA00009320"/>
    </source>
</evidence>
<evidence type="ECO:0000313" key="19">
    <source>
        <dbReference type="Proteomes" id="UP001500866"/>
    </source>
</evidence>
<dbReference type="PIRSF" id="PIRSF006468">
    <property type="entry name" value="BCAT1"/>
    <property type="match status" value="1"/>
</dbReference>
<dbReference type="InterPro" id="IPR033939">
    <property type="entry name" value="BCAT_family"/>
</dbReference>
<dbReference type="NCBIfam" id="TIGR01123">
    <property type="entry name" value="ilvE_II"/>
    <property type="match status" value="1"/>
</dbReference>
<comment type="pathway">
    <text evidence="4 17">Amino-acid biosynthesis; L-leucine biosynthesis; L-leucine from 3-methyl-2-oxobutanoate: step 4/4.</text>
</comment>
<comment type="catalytic activity">
    <reaction evidence="13 16">
        <text>L-leucine + 2-oxoglutarate = 4-methyl-2-oxopentanoate + L-glutamate</text>
        <dbReference type="Rhea" id="RHEA:18321"/>
        <dbReference type="ChEBI" id="CHEBI:16810"/>
        <dbReference type="ChEBI" id="CHEBI:17865"/>
        <dbReference type="ChEBI" id="CHEBI:29985"/>
        <dbReference type="ChEBI" id="CHEBI:57427"/>
        <dbReference type="EC" id="2.6.1.42"/>
    </reaction>
</comment>
<evidence type="ECO:0000256" key="13">
    <source>
        <dbReference type="ARBA" id="ARBA00049229"/>
    </source>
</evidence>
<evidence type="ECO:0000256" key="3">
    <source>
        <dbReference type="ARBA" id="ARBA00004931"/>
    </source>
</evidence>
<comment type="caution">
    <text evidence="18">The sequence shown here is derived from an EMBL/GenBank/DDBJ whole genome shotgun (WGS) entry which is preliminary data.</text>
</comment>
<sequence>MEDRSIQVNLCTSRKEKPKSDELQFGRTFTDHMFVMDYSEPAGWHDPRIVPYQKLEIDPSAMVFHYGQSVFEGLKAYKTSAGEPQLFRPEKNLKRINHSNDRLCIPQIEEEFALRAIQQLVELEKDWIPEAKGTSLYIRPFVISTEPYIGVAPSRHYKFMIILSPVGQYYKEGINPVKIAVENQYVRTVRGGTGEAKTGGNYAASLKAQELVSDSGFAQVLWLDGVEKKYIEEVGSMNVFFKIDGEIVTPALNGSILEGVTRNSVIALLNHWNIPVNERRISMEELRQAHKDGLLEEAFGSGTAAVISPIGQLTWEGEDMQVNNFTTGPVAKKLYDTLTGIQYGRVEDPFNWIVPVGSQVYSKAQ</sequence>
<dbReference type="InterPro" id="IPR001544">
    <property type="entry name" value="Aminotrans_IV"/>
</dbReference>
<evidence type="ECO:0000256" key="7">
    <source>
        <dbReference type="ARBA" id="ARBA00022605"/>
    </source>
</evidence>
<dbReference type="CDD" id="cd01557">
    <property type="entry name" value="BCAT_beta_family"/>
    <property type="match status" value="1"/>
</dbReference>
<evidence type="ECO:0000256" key="12">
    <source>
        <dbReference type="ARBA" id="ARBA00048798"/>
    </source>
</evidence>
<keyword evidence="19" id="KW-1185">Reference proteome</keyword>
<keyword evidence="6 16" id="KW-0032">Aminotransferase</keyword>
<comment type="similarity">
    <text evidence="5 14">Belongs to the class-IV pyridoxal-phosphate-dependent aminotransferase family.</text>
</comment>
<dbReference type="PANTHER" id="PTHR11825">
    <property type="entry name" value="SUBGROUP IIII AMINOTRANSFERASE"/>
    <property type="match status" value="1"/>
</dbReference>